<dbReference type="RefSeq" id="WP_073716975.1">
    <property type="nucleotide sequence ID" value="NZ_MQVR01000053.1"/>
</dbReference>
<dbReference type="GO" id="GO:0016020">
    <property type="term" value="C:membrane"/>
    <property type="evidence" value="ECO:0007669"/>
    <property type="project" value="UniProtKB-SubCell"/>
</dbReference>
<comment type="subcellular location">
    <subcellularLocation>
        <location evidence="1">Membrane</location>
        <topology evidence="1">Multi-pass membrane protein</topology>
    </subcellularLocation>
</comment>
<dbReference type="Proteomes" id="UP000185628">
    <property type="component" value="Unassembled WGS sequence"/>
</dbReference>
<feature type="domain" description="ABC-2 type transporter transmembrane" evidence="6">
    <location>
        <begin position="19"/>
        <end position="371"/>
    </location>
</feature>
<feature type="transmembrane region" description="Helical" evidence="5">
    <location>
        <begin position="327"/>
        <end position="348"/>
    </location>
</feature>
<keyword evidence="3 5" id="KW-1133">Transmembrane helix</keyword>
<evidence type="ECO:0000256" key="4">
    <source>
        <dbReference type="ARBA" id="ARBA00023136"/>
    </source>
</evidence>
<sequence length="402" mass="42925">MSDVMLVAGREFRNMLLKRSTIIATIVVAALLAGVMIGVNYFANRSSDDKDYTFGVSSEVQDLGQGLKEIAAAMGKTAEVTVVDRAEGEKKVLDGDFNGYLTGTPENLEFLSSGKPQQALQSMVQGLASQTALASEITKLGGNPEQVLGSVAKAAPKFTNIDPNEGEDFAKSMFSGILILSLMMFVLMAGGASLSMGVVEEKSSRVVEILLATIRPSQLLTGKVLGIGAAILAQYLLYLAVFGIVGHFTGITETLNVSIGVYLAQAILWAVLAFLLYSVIWAALASTVSRQEDVGAITTPMTFVILGSFYLGMFLVPNSPDGAATTWLSMVPLFSPFMMPIRLAVTAVPLWQQGLAFALVILATLFVLWLGGRIYERAVLHTGSRMSLKEAIKGGDKVRYNA</sequence>
<feature type="transmembrane region" description="Helical" evidence="5">
    <location>
        <begin position="262"/>
        <end position="284"/>
    </location>
</feature>
<protein>
    <recommendedName>
        <fullName evidence="6">ABC-2 type transporter transmembrane domain-containing protein</fullName>
    </recommendedName>
</protein>
<evidence type="ECO:0000256" key="5">
    <source>
        <dbReference type="SAM" id="Phobius"/>
    </source>
</evidence>
<dbReference type="InterPro" id="IPR013525">
    <property type="entry name" value="ABC2_TM"/>
</dbReference>
<accession>A0A1Q5Q131</accession>
<keyword evidence="4 5" id="KW-0472">Membrane</keyword>
<evidence type="ECO:0000256" key="2">
    <source>
        <dbReference type="ARBA" id="ARBA00022692"/>
    </source>
</evidence>
<organism evidence="7 8">
    <name type="scientific">Bowdeniella nasicola</name>
    <dbReference type="NCBI Taxonomy" id="208480"/>
    <lineage>
        <taxon>Bacteria</taxon>
        <taxon>Bacillati</taxon>
        <taxon>Actinomycetota</taxon>
        <taxon>Actinomycetes</taxon>
        <taxon>Actinomycetales</taxon>
        <taxon>Actinomycetaceae</taxon>
        <taxon>Bowdeniella</taxon>
    </lineage>
</organism>
<dbReference type="PANTHER" id="PTHR43471:SF3">
    <property type="entry name" value="ABC TRANSPORTER PERMEASE PROTEIN NATB"/>
    <property type="match status" value="1"/>
</dbReference>
<evidence type="ECO:0000259" key="6">
    <source>
        <dbReference type="Pfam" id="PF12698"/>
    </source>
</evidence>
<keyword evidence="8" id="KW-1185">Reference proteome</keyword>
<evidence type="ECO:0000313" key="8">
    <source>
        <dbReference type="Proteomes" id="UP000185628"/>
    </source>
</evidence>
<dbReference type="GO" id="GO:0140359">
    <property type="term" value="F:ABC-type transporter activity"/>
    <property type="evidence" value="ECO:0007669"/>
    <property type="project" value="InterPro"/>
</dbReference>
<name>A0A1Q5Q131_9ACTO</name>
<evidence type="ECO:0000256" key="1">
    <source>
        <dbReference type="ARBA" id="ARBA00004141"/>
    </source>
</evidence>
<proteinExistence type="predicted"/>
<dbReference type="AlphaFoldDB" id="A0A1Q5Q131"/>
<dbReference type="Pfam" id="PF12698">
    <property type="entry name" value="ABC2_membrane_3"/>
    <property type="match status" value="1"/>
</dbReference>
<reference evidence="8" key="1">
    <citation type="submission" date="2016-12" db="EMBL/GenBank/DDBJ databases">
        <authorList>
            <person name="Meng X."/>
        </authorList>
    </citation>
    <scope>NUCLEOTIDE SEQUENCE [LARGE SCALE GENOMIC DNA]</scope>
    <source>
        <strain evidence="8">DSM 19116</strain>
    </source>
</reference>
<feature type="transmembrane region" description="Helical" evidence="5">
    <location>
        <begin position="220"/>
        <end position="242"/>
    </location>
</feature>
<feature type="transmembrane region" description="Helical" evidence="5">
    <location>
        <begin position="355"/>
        <end position="375"/>
    </location>
</feature>
<evidence type="ECO:0000256" key="3">
    <source>
        <dbReference type="ARBA" id="ARBA00022989"/>
    </source>
</evidence>
<comment type="caution">
    <text evidence="7">The sequence shown here is derived from an EMBL/GenBank/DDBJ whole genome shotgun (WGS) entry which is preliminary data.</text>
</comment>
<gene>
    <name evidence="7" type="ORF">BSZ39_08815</name>
</gene>
<dbReference type="EMBL" id="MQVR01000053">
    <property type="protein sequence ID" value="OKL53564.1"/>
    <property type="molecule type" value="Genomic_DNA"/>
</dbReference>
<dbReference type="OrthoDB" id="3268959at2"/>
<dbReference type="PANTHER" id="PTHR43471">
    <property type="entry name" value="ABC TRANSPORTER PERMEASE"/>
    <property type="match status" value="1"/>
</dbReference>
<feature type="transmembrane region" description="Helical" evidence="5">
    <location>
        <begin position="21"/>
        <end position="43"/>
    </location>
</feature>
<feature type="transmembrane region" description="Helical" evidence="5">
    <location>
        <begin position="173"/>
        <end position="199"/>
    </location>
</feature>
<feature type="transmembrane region" description="Helical" evidence="5">
    <location>
        <begin position="296"/>
        <end position="315"/>
    </location>
</feature>
<evidence type="ECO:0000313" key="7">
    <source>
        <dbReference type="EMBL" id="OKL53564.1"/>
    </source>
</evidence>
<keyword evidence="2 5" id="KW-0812">Transmembrane</keyword>